<evidence type="ECO:0000256" key="1">
    <source>
        <dbReference type="ARBA" id="ARBA00000085"/>
    </source>
</evidence>
<dbReference type="Pfam" id="PF00072">
    <property type="entry name" value="Response_reg"/>
    <property type="match status" value="1"/>
</dbReference>
<keyword evidence="4" id="KW-0808">Transferase</keyword>
<dbReference type="Gene3D" id="3.30.565.10">
    <property type="entry name" value="Histidine kinase-like ATPase, C-terminal domain"/>
    <property type="match status" value="1"/>
</dbReference>
<proteinExistence type="predicted"/>
<dbReference type="SUPFAM" id="SSF55874">
    <property type="entry name" value="ATPase domain of HSP90 chaperone/DNA topoisomerase II/histidine kinase"/>
    <property type="match status" value="1"/>
</dbReference>
<dbReference type="Proteomes" id="UP000238220">
    <property type="component" value="Unassembled WGS sequence"/>
</dbReference>
<organism evidence="11 12">
    <name type="scientific">Solimonas fluminis</name>
    <dbReference type="NCBI Taxonomy" id="2086571"/>
    <lineage>
        <taxon>Bacteria</taxon>
        <taxon>Pseudomonadati</taxon>
        <taxon>Pseudomonadota</taxon>
        <taxon>Gammaproteobacteria</taxon>
        <taxon>Nevskiales</taxon>
        <taxon>Nevskiaceae</taxon>
        <taxon>Solimonas</taxon>
    </lineage>
</organism>
<dbReference type="PROSITE" id="PS50110">
    <property type="entry name" value="RESPONSE_REGULATORY"/>
    <property type="match status" value="1"/>
</dbReference>
<evidence type="ECO:0000256" key="7">
    <source>
        <dbReference type="PROSITE-ProRule" id="PRU00169"/>
    </source>
</evidence>
<dbReference type="InterPro" id="IPR003594">
    <property type="entry name" value="HATPase_dom"/>
</dbReference>
<dbReference type="RefSeq" id="WP_104231005.1">
    <property type="nucleotide sequence ID" value="NZ_PSNW01000007.1"/>
</dbReference>
<keyword evidence="12" id="KW-1185">Reference proteome</keyword>
<evidence type="ECO:0000313" key="11">
    <source>
        <dbReference type="EMBL" id="PPE73409.1"/>
    </source>
</evidence>
<name>A0A2S5TEK4_9GAMM</name>
<dbReference type="Pfam" id="PF02518">
    <property type="entry name" value="HATPase_c"/>
    <property type="match status" value="1"/>
</dbReference>
<dbReference type="InterPro" id="IPR050736">
    <property type="entry name" value="Sensor_HK_Regulatory"/>
</dbReference>
<keyword evidence="6" id="KW-0902">Two-component regulatory system</keyword>
<dbReference type="Pfam" id="PF00512">
    <property type="entry name" value="HisKA"/>
    <property type="match status" value="1"/>
</dbReference>
<keyword evidence="8" id="KW-0812">Transmembrane</keyword>
<evidence type="ECO:0000256" key="2">
    <source>
        <dbReference type="ARBA" id="ARBA00012438"/>
    </source>
</evidence>
<dbReference type="GO" id="GO:0000155">
    <property type="term" value="F:phosphorelay sensor kinase activity"/>
    <property type="evidence" value="ECO:0007669"/>
    <property type="project" value="InterPro"/>
</dbReference>
<dbReference type="OrthoDB" id="9797243at2"/>
<feature type="domain" description="Response regulatory" evidence="10">
    <location>
        <begin position="479"/>
        <end position="590"/>
    </location>
</feature>
<dbReference type="SMART" id="SM00448">
    <property type="entry name" value="REC"/>
    <property type="match status" value="1"/>
</dbReference>
<sequence>MRPRLPFALFNYQAYPPPLATEMLALGWNSLRPWLSPLAVLVVVGLCWRQNDRAFLVGWFAVSAVNGAVGIVLRRHYQAIRVHELSLAALRLGEWVALFHGGVMLGAIWGALGFLLVPAPAGHNLMIVMIYMGVSVSASSMASFGLAHVCSASLVSLVLLLPPLRHTFADNWIQLAIMFLFFHATIIQAVVLRHRGNARTLMLEKDKDRLIEEQRAAVESAQRANREKSAFLAAASHDLRQPLHALMLTSHTLRLRVSGAENRELVDRVLEAGQALSEQFNSLMDLSKLEGGAYRLNRQPAPLQGLLARAVAAHRQTAGYKQIELRLRIDRRLRQRALDTDPVLLGRVLHNLLDNAIKFSAPGGAVLLSLRRCAGGIELAVQDQGIGIAADQLTEVFKPYVQLHNPTRDRSQGIGLGLSIVQEATQLLGGRLRLRSQPGRGSRFALIFPAAALTAAPEPAPAPGALADAVPLQRLRDRHLLLVEDDPMAAVALTTWAGEWGLRISHRSDPSQVESALAPDLILCDVRLPGDRDGIDWLTDWLAQWPDARGLLVSGELAPETHQRAEQEGLLLLTKPVSPELLLRTLAGLAP</sequence>
<dbReference type="InterPro" id="IPR011006">
    <property type="entry name" value="CheY-like_superfamily"/>
</dbReference>
<feature type="transmembrane region" description="Helical" evidence="8">
    <location>
        <begin position="129"/>
        <end position="160"/>
    </location>
</feature>
<comment type="caution">
    <text evidence="11">The sequence shown here is derived from an EMBL/GenBank/DDBJ whole genome shotgun (WGS) entry which is preliminary data.</text>
</comment>
<evidence type="ECO:0000256" key="6">
    <source>
        <dbReference type="ARBA" id="ARBA00023012"/>
    </source>
</evidence>
<gene>
    <name evidence="11" type="ORF">C3942_14175</name>
</gene>
<evidence type="ECO:0000256" key="4">
    <source>
        <dbReference type="ARBA" id="ARBA00022679"/>
    </source>
</evidence>
<keyword evidence="3 7" id="KW-0597">Phosphoprotein</keyword>
<keyword evidence="8" id="KW-1133">Transmembrane helix</keyword>
<dbReference type="Gene3D" id="3.40.50.2300">
    <property type="match status" value="1"/>
</dbReference>
<reference evidence="11 12" key="1">
    <citation type="submission" date="2018-02" db="EMBL/GenBank/DDBJ databases">
        <title>Genome sequencing of Solimonas sp. HR-BB.</title>
        <authorList>
            <person name="Lee Y."/>
            <person name="Jeon C.O."/>
        </authorList>
    </citation>
    <scope>NUCLEOTIDE SEQUENCE [LARGE SCALE GENOMIC DNA]</scope>
    <source>
        <strain evidence="11 12">HR-BB</strain>
    </source>
</reference>
<evidence type="ECO:0000259" key="9">
    <source>
        <dbReference type="PROSITE" id="PS50109"/>
    </source>
</evidence>
<feature type="domain" description="Histidine kinase" evidence="9">
    <location>
        <begin position="234"/>
        <end position="452"/>
    </location>
</feature>
<dbReference type="InterPro" id="IPR036890">
    <property type="entry name" value="HATPase_C_sf"/>
</dbReference>
<feature type="transmembrane region" description="Helical" evidence="8">
    <location>
        <begin position="172"/>
        <end position="192"/>
    </location>
</feature>
<dbReference type="AlphaFoldDB" id="A0A2S5TEK4"/>
<dbReference type="SMART" id="SM00388">
    <property type="entry name" value="HisKA"/>
    <property type="match status" value="1"/>
</dbReference>
<feature type="transmembrane region" description="Helical" evidence="8">
    <location>
        <begin position="55"/>
        <end position="77"/>
    </location>
</feature>
<protein>
    <recommendedName>
        <fullName evidence="2">histidine kinase</fullName>
        <ecNumber evidence="2">2.7.13.3</ecNumber>
    </recommendedName>
</protein>
<dbReference type="SUPFAM" id="SSF52172">
    <property type="entry name" value="CheY-like"/>
    <property type="match status" value="1"/>
</dbReference>
<evidence type="ECO:0000259" key="10">
    <source>
        <dbReference type="PROSITE" id="PS50110"/>
    </source>
</evidence>
<accession>A0A2S5TEK4</accession>
<dbReference type="PANTHER" id="PTHR43711">
    <property type="entry name" value="TWO-COMPONENT HISTIDINE KINASE"/>
    <property type="match status" value="1"/>
</dbReference>
<comment type="catalytic activity">
    <reaction evidence="1">
        <text>ATP + protein L-histidine = ADP + protein N-phospho-L-histidine.</text>
        <dbReference type="EC" id="2.7.13.3"/>
    </reaction>
</comment>
<dbReference type="CDD" id="cd00075">
    <property type="entry name" value="HATPase"/>
    <property type="match status" value="1"/>
</dbReference>
<dbReference type="InterPro" id="IPR001789">
    <property type="entry name" value="Sig_transdc_resp-reg_receiver"/>
</dbReference>
<keyword evidence="8" id="KW-0472">Membrane</keyword>
<evidence type="ECO:0000256" key="5">
    <source>
        <dbReference type="ARBA" id="ARBA00022777"/>
    </source>
</evidence>
<keyword evidence="5" id="KW-0418">Kinase</keyword>
<evidence type="ECO:0000313" key="12">
    <source>
        <dbReference type="Proteomes" id="UP000238220"/>
    </source>
</evidence>
<evidence type="ECO:0000256" key="8">
    <source>
        <dbReference type="SAM" id="Phobius"/>
    </source>
</evidence>
<dbReference type="CDD" id="cd00156">
    <property type="entry name" value="REC"/>
    <property type="match status" value="1"/>
</dbReference>
<feature type="transmembrane region" description="Helical" evidence="8">
    <location>
        <begin position="97"/>
        <end position="117"/>
    </location>
</feature>
<dbReference type="InterPro" id="IPR003661">
    <property type="entry name" value="HisK_dim/P_dom"/>
</dbReference>
<evidence type="ECO:0000256" key="3">
    <source>
        <dbReference type="ARBA" id="ARBA00022553"/>
    </source>
</evidence>
<dbReference type="EC" id="2.7.13.3" evidence="2"/>
<dbReference type="InterPro" id="IPR004358">
    <property type="entry name" value="Sig_transdc_His_kin-like_C"/>
</dbReference>
<dbReference type="SMART" id="SM00387">
    <property type="entry name" value="HATPase_c"/>
    <property type="match status" value="1"/>
</dbReference>
<dbReference type="CDD" id="cd00082">
    <property type="entry name" value="HisKA"/>
    <property type="match status" value="1"/>
</dbReference>
<feature type="modified residue" description="4-aspartylphosphate" evidence="7">
    <location>
        <position position="525"/>
    </location>
</feature>
<dbReference type="Gene3D" id="1.10.287.130">
    <property type="match status" value="1"/>
</dbReference>
<dbReference type="EMBL" id="PSNW01000007">
    <property type="protein sequence ID" value="PPE73409.1"/>
    <property type="molecule type" value="Genomic_DNA"/>
</dbReference>
<dbReference type="SUPFAM" id="SSF47384">
    <property type="entry name" value="Homodimeric domain of signal transducing histidine kinase"/>
    <property type="match status" value="1"/>
</dbReference>
<dbReference type="PROSITE" id="PS50109">
    <property type="entry name" value="HIS_KIN"/>
    <property type="match status" value="1"/>
</dbReference>
<dbReference type="PRINTS" id="PR00344">
    <property type="entry name" value="BCTRLSENSOR"/>
</dbReference>
<dbReference type="InterPro" id="IPR005467">
    <property type="entry name" value="His_kinase_dom"/>
</dbReference>
<dbReference type="InterPro" id="IPR036097">
    <property type="entry name" value="HisK_dim/P_sf"/>
</dbReference>
<dbReference type="PANTHER" id="PTHR43711:SF31">
    <property type="entry name" value="HISTIDINE KINASE"/>
    <property type="match status" value="1"/>
</dbReference>